<keyword evidence="4 7" id="KW-0812">Transmembrane</keyword>
<evidence type="ECO:0000256" key="6">
    <source>
        <dbReference type="ARBA" id="ARBA00023136"/>
    </source>
</evidence>
<comment type="subcellular location">
    <subcellularLocation>
        <location evidence="1">Cell membrane</location>
        <topology evidence="1">Multi-pass membrane protein</topology>
    </subcellularLocation>
</comment>
<name>A0A8E7EHR4_9EURY</name>
<evidence type="ECO:0000313" key="8">
    <source>
        <dbReference type="EMBL" id="QVV89638.1"/>
    </source>
</evidence>
<proteinExistence type="predicted"/>
<feature type="transmembrane region" description="Helical" evidence="7">
    <location>
        <begin position="6"/>
        <end position="25"/>
    </location>
</feature>
<keyword evidence="6 7" id="KW-0472">Membrane</keyword>
<dbReference type="PANTHER" id="PTHR34702">
    <property type="entry name" value="NA(+)/H(+) ANTIPORTER SUBUNIT F1"/>
    <property type="match status" value="1"/>
</dbReference>
<dbReference type="Pfam" id="PF04066">
    <property type="entry name" value="MrpF_PhaF"/>
    <property type="match status" value="1"/>
</dbReference>
<evidence type="ECO:0000256" key="2">
    <source>
        <dbReference type="ARBA" id="ARBA00022448"/>
    </source>
</evidence>
<dbReference type="NCBIfam" id="NF009242">
    <property type="entry name" value="PRK12599.1-1"/>
    <property type="match status" value="1"/>
</dbReference>
<keyword evidence="2" id="KW-0813">Transport</keyword>
<gene>
    <name evidence="8" type="ORF">KHC33_03715</name>
</gene>
<evidence type="ECO:0000256" key="3">
    <source>
        <dbReference type="ARBA" id="ARBA00022475"/>
    </source>
</evidence>
<evidence type="ECO:0000256" key="5">
    <source>
        <dbReference type="ARBA" id="ARBA00022989"/>
    </source>
</evidence>
<dbReference type="GO" id="GO:0005886">
    <property type="term" value="C:plasma membrane"/>
    <property type="evidence" value="ECO:0007669"/>
    <property type="project" value="UniProtKB-SubCell"/>
</dbReference>
<dbReference type="GO" id="GO:0015385">
    <property type="term" value="F:sodium:proton antiporter activity"/>
    <property type="evidence" value="ECO:0007669"/>
    <property type="project" value="TreeGrafter"/>
</dbReference>
<organism evidence="8 9">
    <name type="scientific">Methanospirillum purgamenti</name>
    <dbReference type="NCBI Taxonomy" id="2834276"/>
    <lineage>
        <taxon>Archaea</taxon>
        <taxon>Methanobacteriati</taxon>
        <taxon>Methanobacteriota</taxon>
        <taxon>Stenosarchaea group</taxon>
        <taxon>Methanomicrobia</taxon>
        <taxon>Methanomicrobiales</taxon>
        <taxon>Methanospirillaceae</taxon>
        <taxon>Methanospirillum</taxon>
    </lineage>
</organism>
<evidence type="ECO:0000256" key="1">
    <source>
        <dbReference type="ARBA" id="ARBA00004651"/>
    </source>
</evidence>
<dbReference type="PANTHER" id="PTHR34702:SF1">
    <property type="entry name" value="NA(+)_H(+) ANTIPORTER SUBUNIT F"/>
    <property type="match status" value="1"/>
</dbReference>
<dbReference type="InterPro" id="IPR007208">
    <property type="entry name" value="MrpF/PhaF-like"/>
</dbReference>
<dbReference type="RefSeq" id="WP_214420430.1">
    <property type="nucleotide sequence ID" value="NZ_CP075546.1"/>
</dbReference>
<dbReference type="GeneID" id="65096261"/>
<evidence type="ECO:0000313" key="9">
    <source>
        <dbReference type="Proteomes" id="UP000680656"/>
    </source>
</evidence>
<dbReference type="KEGG" id="mrtj:KHC33_03715"/>
<dbReference type="EMBL" id="CP075546">
    <property type="protein sequence ID" value="QVV89638.1"/>
    <property type="molecule type" value="Genomic_DNA"/>
</dbReference>
<accession>A0A8E7EHR4</accession>
<keyword evidence="5 7" id="KW-1133">Transmembrane helix</keyword>
<feature type="transmembrane region" description="Helical" evidence="7">
    <location>
        <begin position="32"/>
        <end position="52"/>
    </location>
</feature>
<reference evidence="8 9" key="1">
    <citation type="submission" date="2021-05" db="EMBL/GenBank/DDBJ databases">
        <title>A novel Methanospirillum isolate from a pyrite-forming mixed culture.</title>
        <authorList>
            <person name="Bunk B."/>
            <person name="Sproer C."/>
            <person name="Spring S."/>
            <person name="Pester M."/>
        </authorList>
    </citation>
    <scope>NUCLEOTIDE SEQUENCE [LARGE SCALE GENOMIC DNA]</scope>
    <source>
        <strain evidence="8 9">J.3.6.1-F.2.7.3</strain>
    </source>
</reference>
<dbReference type="Proteomes" id="UP000680656">
    <property type="component" value="Chromosome"/>
</dbReference>
<protein>
    <submittedName>
        <fullName evidence="8">Cation:proton antiporter</fullName>
    </submittedName>
</protein>
<evidence type="ECO:0000256" key="4">
    <source>
        <dbReference type="ARBA" id="ARBA00022692"/>
    </source>
</evidence>
<keyword evidence="9" id="KW-1185">Reference proteome</keyword>
<feature type="transmembrane region" description="Helical" evidence="7">
    <location>
        <begin position="58"/>
        <end position="78"/>
    </location>
</feature>
<keyword evidence="3" id="KW-1003">Cell membrane</keyword>
<evidence type="ECO:0000256" key="7">
    <source>
        <dbReference type="SAM" id="Phobius"/>
    </source>
</evidence>
<dbReference type="AlphaFoldDB" id="A0A8E7EHR4"/>
<sequence length="85" mass="9215">MTDIFMIAALITVIIAFGAMVRLVLGPTNPDRVVAVDTINTLTVAVMILLGVVYQQYIFIDVAIVYALLSFVSTLYIAKHIGGEL</sequence>